<dbReference type="GeneID" id="108424619"/>
<feature type="signal peptide" evidence="6">
    <location>
        <begin position="1"/>
        <end position="23"/>
    </location>
</feature>
<dbReference type="Proteomes" id="UP001501920">
    <property type="component" value="Chromosome 21"/>
</dbReference>
<dbReference type="RefSeq" id="XP_017548242.1">
    <property type="nucleotide sequence ID" value="XM_017692753.1"/>
</dbReference>
<reference evidence="8" key="3">
    <citation type="submission" date="2025-09" db="UniProtKB">
        <authorList>
            <consortium name="Ensembl"/>
        </authorList>
    </citation>
    <scope>IDENTIFICATION</scope>
</reference>
<dbReference type="SMART" id="SM00121">
    <property type="entry name" value="IB"/>
    <property type="match status" value="1"/>
</dbReference>
<comment type="subcellular location">
    <subcellularLocation>
        <location evidence="1">Secreted</location>
    </subcellularLocation>
</comment>
<dbReference type="PRINTS" id="PR01982">
    <property type="entry name" value="IGFBPFAMILY6"/>
</dbReference>
<reference evidence="8" key="2">
    <citation type="submission" date="2025-08" db="UniProtKB">
        <authorList>
            <consortium name="Ensembl"/>
        </authorList>
    </citation>
    <scope>IDENTIFICATION</scope>
</reference>
<comment type="caution">
    <text evidence="5">Lacks conserved residue(s) required for the propagation of feature annotation.</text>
</comment>
<reference evidence="8 9" key="1">
    <citation type="submission" date="2020-10" db="EMBL/GenBank/DDBJ databases">
        <title>Pygocentrus nattereri (red-bellied piranha) genome, fPygNat1, primary haplotype.</title>
        <authorList>
            <person name="Myers G."/>
            <person name="Meyer A."/>
            <person name="Karagic N."/>
            <person name="Pippel M."/>
            <person name="Winkler S."/>
            <person name="Tracey A."/>
            <person name="Wood J."/>
            <person name="Formenti G."/>
            <person name="Howe K."/>
            <person name="Fedrigo O."/>
            <person name="Jarvis E.D."/>
        </authorList>
    </citation>
    <scope>NUCLEOTIDE SEQUENCE [LARGE SCALE GENOMIC DNA]</scope>
</reference>
<dbReference type="SUPFAM" id="SSF57610">
    <property type="entry name" value="Thyroglobulin type-1 domain"/>
    <property type="match status" value="1"/>
</dbReference>
<evidence type="ECO:0000256" key="4">
    <source>
        <dbReference type="ARBA" id="ARBA00023183"/>
    </source>
</evidence>
<dbReference type="CDD" id="cd00191">
    <property type="entry name" value="TY"/>
    <property type="match status" value="1"/>
</dbReference>
<dbReference type="OrthoDB" id="8875634at2759"/>
<dbReference type="InterPro" id="IPR009030">
    <property type="entry name" value="Growth_fac_rcpt_cys_sf"/>
</dbReference>
<dbReference type="Gene3D" id="4.10.40.20">
    <property type="match status" value="1"/>
</dbReference>
<dbReference type="Gene3D" id="4.10.800.10">
    <property type="entry name" value="Thyroglobulin type-1"/>
    <property type="match status" value="1"/>
</dbReference>
<protein>
    <recommendedName>
        <fullName evidence="7">Thyroglobulin type-1 domain-containing protein</fullName>
    </recommendedName>
</protein>
<dbReference type="PROSITE" id="PS00484">
    <property type="entry name" value="THYROGLOBULIN_1_1"/>
    <property type="match status" value="1"/>
</dbReference>
<evidence type="ECO:0000256" key="5">
    <source>
        <dbReference type="PROSITE-ProRule" id="PRU00500"/>
    </source>
</evidence>
<evidence type="ECO:0000256" key="2">
    <source>
        <dbReference type="ARBA" id="ARBA00022525"/>
    </source>
</evidence>
<dbReference type="Ensembl" id="ENSPNAT00000013053.2">
    <property type="protein sequence ID" value="ENSPNAP00000000920.1"/>
    <property type="gene ID" value="ENSPNAG00000000484.2"/>
</dbReference>
<feature type="domain" description="Thyroglobulin type-1" evidence="7">
    <location>
        <begin position="121"/>
        <end position="195"/>
    </location>
</feature>
<keyword evidence="6" id="KW-0732">Signal</keyword>
<dbReference type="PANTHER" id="PTHR11551:SF27">
    <property type="entry name" value="INSULIN-LIKE GROWTH FACTOR BINDING PROTEIN 6A PRECURSOR-RELATED"/>
    <property type="match status" value="1"/>
</dbReference>
<dbReference type="GO" id="GO:0001968">
    <property type="term" value="F:fibronectin binding"/>
    <property type="evidence" value="ECO:0007669"/>
    <property type="project" value="TreeGrafter"/>
</dbReference>
<keyword evidence="3 5" id="KW-1015">Disulfide bond</keyword>
<dbReference type="GeneTree" id="ENSGT00940000160528"/>
<dbReference type="GO" id="GO:0031994">
    <property type="term" value="F:insulin-like growth factor I binding"/>
    <property type="evidence" value="ECO:0007669"/>
    <property type="project" value="TreeGrafter"/>
</dbReference>
<organism evidence="8 9">
    <name type="scientific">Pygocentrus nattereri</name>
    <name type="common">Red-bellied piranha</name>
    <dbReference type="NCBI Taxonomy" id="42514"/>
    <lineage>
        <taxon>Eukaryota</taxon>
        <taxon>Metazoa</taxon>
        <taxon>Chordata</taxon>
        <taxon>Craniata</taxon>
        <taxon>Vertebrata</taxon>
        <taxon>Euteleostomi</taxon>
        <taxon>Actinopterygii</taxon>
        <taxon>Neopterygii</taxon>
        <taxon>Teleostei</taxon>
        <taxon>Ostariophysi</taxon>
        <taxon>Characiformes</taxon>
        <taxon>Characoidei</taxon>
        <taxon>Pygocentrus</taxon>
    </lineage>
</organism>
<dbReference type="GO" id="GO:0031995">
    <property type="term" value="F:insulin-like growth factor II binding"/>
    <property type="evidence" value="ECO:0007669"/>
    <property type="project" value="TreeGrafter"/>
</dbReference>
<dbReference type="SMART" id="SM00211">
    <property type="entry name" value="TY"/>
    <property type="match status" value="1"/>
</dbReference>
<proteinExistence type="predicted"/>
<feature type="chain" id="PRO_5017260128" description="Thyroglobulin type-1 domain-containing protein" evidence="6">
    <location>
        <begin position="24"/>
        <end position="198"/>
    </location>
</feature>
<evidence type="ECO:0000256" key="3">
    <source>
        <dbReference type="ARBA" id="ARBA00023157"/>
    </source>
</evidence>
<dbReference type="OMA" id="NSEKGPC"/>
<dbReference type="PROSITE" id="PS51162">
    <property type="entry name" value="THYROGLOBULIN_1_2"/>
    <property type="match status" value="1"/>
</dbReference>
<dbReference type="AlphaFoldDB" id="A0A3B4BQR1"/>
<dbReference type="GO" id="GO:0005615">
    <property type="term" value="C:extracellular space"/>
    <property type="evidence" value="ECO:0007669"/>
    <property type="project" value="TreeGrafter"/>
</dbReference>
<dbReference type="STRING" id="42514.ENSPNAP00000000920"/>
<keyword evidence="2" id="KW-0964">Secreted</keyword>
<evidence type="ECO:0000256" key="6">
    <source>
        <dbReference type="SAM" id="SignalP"/>
    </source>
</evidence>
<evidence type="ECO:0000313" key="9">
    <source>
        <dbReference type="Proteomes" id="UP001501920"/>
    </source>
</evidence>
<dbReference type="CTD" id="100150352"/>
<sequence>MPSLHDMLTLLLTIQLHLYGCYSLVPQGRKICPSCQGSIVKGHVAAPPSRDESTTVLALGEPCGVYTLACGRGLRCMPPEGDQSPLQALLQGRGVCRSIKTSIETVRPTESWMSISHNSEKGPCRKLLNSVLQGIDLTAIQRDQDIYIPNCDKKGFFRRKQCWSSRGMQRGQCWCVDEKGVKVLSRTRDDGSIACSGA</sequence>
<dbReference type="InterPro" id="IPR022326">
    <property type="entry name" value="IGFBP-6"/>
</dbReference>
<dbReference type="FunFam" id="4.10.40.20:FF:000005">
    <property type="entry name" value="Insulin-like growth factor-binding protein 6"/>
    <property type="match status" value="1"/>
</dbReference>
<feature type="disulfide bond" evidence="5">
    <location>
        <begin position="175"/>
        <end position="195"/>
    </location>
</feature>
<name>A0A3B4BQR1_PYGNA</name>
<dbReference type="InterPro" id="IPR036857">
    <property type="entry name" value="Thyroglobulin_1_sf"/>
</dbReference>
<dbReference type="Pfam" id="PF00086">
    <property type="entry name" value="Thyroglobulin_1"/>
    <property type="match status" value="1"/>
</dbReference>
<dbReference type="PRINTS" id="PR01976">
    <property type="entry name" value="IGFBPFAMILY"/>
</dbReference>
<dbReference type="InterPro" id="IPR000867">
    <property type="entry name" value="IGFBP-like"/>
</dbReference>
<dbReference type="SUPFAM" id="SSF57184">
    <property type="entry name" value="Growth factor receptor domain"/>
    <property type="match status" value="1"/>
</dbReference>
<dbReference type="InterPro" id="IPR022321">
    <property type="entry name" value="IGFBP_1-6_chordata"/>
</dbReference>
<dbReference type="GO" id="GO:0043567">
    <property type="term" value="P:regulation of insulin-like growth factor receptor signaling pathway"/>
    <property type="evidence" value="ECO:0007669"/>
    <property type="project" value="TreeGrafter"/>
</dbReference>
<dbReference type="PANTHER" id="PTHR11551">
    <property type="entry name" value="INSULIN-LIKE GROWTH FACTOR BINDING PROTEIN"/>
    <property type="match status" value="1"/>
</dbReference>
<evidence type="ECO:0000259" key="7">
    <source>
        <dbReference type="PROSITE" id="PS51162"/>
    </source>
</evidence>
<evidence type="ECO:0000256" key="1">
    <source>
        <dbReference type="ARBA" id="ARBA00004613"/>
    </source>
</evidence>
<evidence type="ECO:0000313" key="8">
    <source>
        <dbReference type="Ensembl" id="ENSPNAP00000000920.1"/>
    </source>
</evidence>
<keyword evidence="4" id="KW-0340">Growth factor binding</keyword>
<keyword evidence="9" id="KW-1185">Reference proteome</keyword>
<accession>A0A3B4BQR1</accession>
<dbReference type="InterPro" id="IPR000716">
    <property type="entry name" value="Thyroglobulin_1"/>
</dbReference>